<reference evidence="3" key="2">
    <citation type="submission" date="2023-05" db="EMBL/GenBank/DDBJ databases">
        <authorList>
            <person name="Schelkunov M.I."/>
        </authorList>
    </citation>
    <scope>NUCLEOTIDE SEQUENCE</scope>
    <source>
        <strain evidence="3">Hsosn_3</strain>
        <tissue evidence="3">Leaf</tissue>
    </source>
</reference>
<feature type="compositionally biased region" description="Acidic residues" evidence="1">
    <location>
        <begin position="176"/>
        <end position="199"/>
    </location>
</feature>
<evidence type="ECO:0000313" key="4">
    <source>
        <dbReference type="Proteomes" id="UP001237642"/>
    </source>
</evidence>
<evidence type="ECO:0000259" key="2">
    <source>
        <dbReference type="Pfam" id="PF03109"/>
    </source>
</evidence>
<protein>
    <recommendedName>
        <fullName evidence="2">ABC1 atypical kinase-like domain-containing protein</fullName>
    </recommendedName>
</protein>
<feature type="domain" description="ABC1 atypical kinase-like" evidence="2">
    <location>
        <begin position="48"/>
        <end position="113"/>
    </location>
</feature>
<comment type="caution">
    <text evidence="3">The sequence shown here is derived from an EMBL/GenBank/DDBJ whole genome shotgun (WGS) entry which is preliminary data.</text>
</comment>
<name>A0AAD8HA59_9APIA</name>
<dbReference type="InterPro" id="IPR004147">
    <property type="entry name" value="ABC1_dom"/>
</dbReference>
<evidence type="ECO:0000256" key="1">
    <source>
        <dbReference type="SAM" id="MobiDB-lite"/>
    </source>
</evidence>
<feature type="compositionally biased region" description="Low complexity" evidence="1">
    <location>
        <begin position="229"/>
        <end position="244"/>
    </location>
</feature>
<sequence length="292" mass="32735">MWERQHELAAEKIYSMCSDLGWFFLKVAQIIGKPDLAPAAWVKRLVTLCDQALPTPANVVRGVLEAALGQSMEEVFEMFDLDALGSAWIAQKNKMEHDATVQIKMSAEEVDSSYLFCDDANEIHVSVPPPLLHDDDATVQIKTRSLLCWNVLCWNETRELCINAFSDIMFKQDHLEDAEEEPDDDDDAWSEPDYPEEESSSSSSASSVSDSSYSGDANFYDPDVDDPESSSSSDSSTYSDFSAEAAEKEEPSPLDIFLRWRSQITTWRRQRPGGNLAPPPPPREDTQGHENN</sequence>
<organism evidence="3 4">
    <name type="scientific">Heracleum sosnowskyi</name>
    <dbReference type="NCBI Taxonomy" id="360622"/>
    <lineage>
        <taxon>Eukaryota</taxon>
        <taxon>Viridiplantae</taxon>
        <taxon>Streptophyta</taxon>
        <taxon>Embryophyta</taxon>
        <taxon>Tracheophyta</taxon>
        <taxon>Spermatophyta</taxon>
        <taxon>Magnoliopsida</taxon>
        <taxon>eudicotyledons</taxon>
        <taxon>Gunneridae</taxon>
        <taxon>Pentapetalae</taxon>
        <taxon>asterids</taxon>
        <taxon>campanulids</taxon>
        <taxon>Apiales</taxon>
        <taxon>Apiaceae</taxon>
        <taxon>Apioideae</taxon>
        <taxon>apioid superclade</taxon>
        <taxon>Tordylieae</taxon>
        <taxon>Tordyliinae</taxon>
        <taxon>Heracleum</taxon>
    </lineage>
</organism>
<dbReference type="Proteomes" id="UP001237642">
    <property type="component" value="Unassembled WGS sequence"/>
</dbReference>
<dbReference type="Pfam" id="PF03109">
    <property type="entry name" value="ABC1"/>
    <property type="match status" value="1"/>
</dbReference>
<dbReference type="InterPro" id="IPR051130">
    <property type="entry name" value="Mito_struct-func_regulator"/>
</dbReference>
<gene>
    <name evidence="3" type="ORF">POM88_038855</name>
</gene>
<dbReference type="EMBL" id="JAUIZM010000009">
    <property type="protein sequence ID" value="KAK1363294.1"/>
    <property type="molecule type" value="Genomic_DNA"/>
</dbReference>
<reference evidence="3" key="1">
    <citation type="submission" date="2023-02" db="EMBL/GenBank/DDBJ databases">
        <title>Genome of toxic invasive species Heracleum sosnowskyi carries increased number of genes despite the absence of recent whole-genome duplications.</title>
        <authorList>
            <person name="Schelkunov M."/>
            <person name="Shtratnikova V."/>
            <person name="Makarenko M."/>
            <person name="Klepikova A."/>
            <person name="Omelchenko D."/>
            <person name="Novikova G."/>
            <person name="Obukhova E."/>
            <person name="Bogdanov V."/>
            <person name="Penin A."/>
            <person name="Logacheva M."/>
        </authorList>
    </citation>
    <scope>NUCLEOTIDE SEQUENCE</scope>
    <source>
        <strain evidence="3">Hsosn_3</strain>
        <tissue evidence="3">Leaf</tissue>
    </source>
</reference>
<feature type="region of interest" description="Disordered" evidence="1">
    <location>
        <begin position="176"/>
        <end position="292"/>
    </location>
</feature>
<dbReference type="PANTHER" id="PTHR43173:SF12">
    <property type="entry name" value="PROTEIN KINASE SUPERFAMILY PROTEIN"/>
    <property type="match status" value="1"/>
</dbReference>
<evidence type="ECO:0000313" key="3">
    <source>
        <dbReference type="EMBL" id="KAK1363294.1"/>
    </source>
</evidence>
<feature type="compositionally biased region" description="Basic and acidic residues" evidence="1">
    <location>
        <begin position="282"/>
        <end position="292"/>
    </location>
</feature>
<proteinExistence type="predicted"/>
<feature type="compositionally biased region" description="Low complexity" evidence="1">
    <location>
        <begin position="200"/>
        <end position="214"/>
    </location>
</feature>
<accession>A0AAD8HA59</accession>
<keyword evidence="4" id="KW-1185">Reference proteome</keyword>
<dbReference type="PANTHER" id="PTHR43173">
    <property type="entry name" value="ABC1 FAMILY PROTEIN"/>
    <property type="match status" value="1"/>
</dbReference>
<dbReference type="AlphaFoldDB" id="A0AAD8HA59"/>